<dbReference type="Pfam" id="PF01120">
    <property type="entry name" value="Alpha_L_fucos"/>
    <property type="match status" value="1"/>
</dbReference>
<dbReference type="EMBL" id="FUYZ01000007">
    <property type="protein sequence ID" value="SKB98366.1"/>
    <property type="molecule type" value="Genomic_DNA"/>
</dbReference>
<dbReference type="InterPro" id="IPR057739">
    <property type="entry name" value="Glyco_hydro_29_N"/>
</dbReference>
<protein>
    <recommendedName>
        <fullName evidence="3">alpha-L-fucosidase</fullName>
        <ecNumber evidence="3">3.2.1.51</ecNumber>
    </recommendedName>
</protein>
<keyword evidence="5" id="KW-0378">Hydrolase</keyword>
<feature type="domain" description="Glycoside hydrolase family 29 N-terminal" evidence="9">
    <location>
        <begin position="24"/>
        <end position="327"/>
    </location>
</feature>
<evidence type="ECO:0000256" key="3">
    <source>
        <dbReference type="ARBA" id="ARBA00012662"/>
    </source>
</evidence>
<dbReference type="OrthoDB" id="1095333at2"/>
<evidence type="ECO:0000259" key="9">
    <source>
        <dbReference type="Pfam" id="PF01120"/>
    </source>
</evidence>
<evidence type="ECO:0000256" key="7">
    <source>
        <dbReference type="PIRSR" id="PIRSR001092-1"/>
    </source>
</evidence>
<dbReference type="PANTHER" id="PTHR10030:SF37">
    <property type="entry name" value="ALPHA-L-FUCOSIDASE-RELATED"/>
    <property type="match status" value="1"/>
</dbReference>
<evidence type="ECO:0000256" key="6">
    <source>
        <dbReference type="ARBA" id="ARBA00023295"/>
    </source>
</evidence>
<dbReference type="InterPro" id="IPR016286">
    <property type="entry name" value="FUC_metazoa-typ"/>
</dbReference>
<dbReference type="PIRSF" id="PIRSF001092">
    <property type="entry name" value="Alpha-L-fucosidase"/>
    <property type="match status" value="1"/>
</dbReference>
<evidence type="ECO:0000256" key="2">
    <source>
        <dbReference type="ARBA" id="ARBA00007951"/>
    </source>
</evidence>
<dbReference type="SMART" id="SM00812">
    <property type="entry name" value="Alpha_L_fucos"/>
    <property type="match status" value="1"/>
</dbReference>
<dbReference type="GO" id="GO:0004560">
    <property type="term" value="F:alpha-L-fucosidase activity"/>
    <property type="evidence" value="ECO:0007669"/>
    <property type="project" value="InterPro"/>
</dbReference>
<dbReference type="GO" id="GO:0016139">
    <property type="term" value="P:glycoside catabolic process"/>
    <property type="evidence" value="ECO:0007669"/>
    <property type="project" value="TreeGrafter"/>
</dbReference>
<dbReference type="PANTHER" id="PTHR10030">
    <property type="entry name" value="ALPHA-L-FUCOSIDASE"/>
    <property type="match status" value="1"/>
</dbReference>
<feature type="site" description="May be important for catalysis" evidence="7">
    <location>
        <position position="260"/>
    </location>
</feature>
<organism evidence="10 11">
    <name type="scientific">Soonwooa buanensis</name>
    <dbReference type="NCBI Taxonomy" id="619805"/>
    <lineage>
        <taxon>Bacteria</taxon>
        <taxon>Pseudomonadati</taxon>
        <taxon>Bacteroidota</taxon>
        <taxon>Flavobacteriia</taxon>
        <taxon>Flavobacteriales</taxon>
        <taxon>Weeksellaceae</taxon>
        <taxon>Chryseobacterium group</taxon>
        <taxon>Soonwooa</taxon>
    </lineage>
</organism>
<dbReference type="SUPFAM" id="SSF51445">
    <property type="entry name" value="(Trans)glycosidases"/>
    <property type="match status" value="1"/>
</dbReference>
<evidence type="ECO:0000256" key="8">
    <source>
        <dbReference type="SAM" id="SignalP"/>
    </source>
</evidence>
<comment type="similarity">
    <text evidence="2">Belongs to the glycosyl hydrolase 29 family.</text>
</comment>
<keyword evidence="4 8" id="KW-0732">Signal</keyword>
<dbReference type="InterPro" id="IPR017853">
    <property type="entry name" value="GH"/>
</dbReference>
<dbReference type="AlphaFoldDB" id="A0A1T5FQD1"/>
<dbReference type="STRING" id="619805.SAMN05660477_02220"/>
<dbReference type="GO" id="GO:0006004">
    <property type="term" value="P:fucose metabolic process"/>
    <property type="evidence" value="ECO:0007669"/>
    <property type="project" value="InterPro"/>
</dbReference>
<dbReference type="InterPro" id="IPR000933">
    <property type="entry name" value="Glyco_hydro_29"/>
</dbReference>
<dbReference type="GO" id="GO:0005764">
    <property type="term" value="C:lysosome"/>
    <property type="evidence" value="ECO:0007669"/>
    <property type="project" value="TreeGrafter"/>
</dbReference>
<sequence>MKKLFCSAFVSVSLLFSAQKNEQPTSKMEWFQDAKLGIFIHWGIYSVNGISESWAFFNNYINHDNYMKQLDGFTASNYQPETWAELIKNSGAKYSVITTRHHDGVSLWDSKADKAITTLRDSKAKKDVLKPFVSALKKTGLKTGLYYSLPDWSHDNYDVATRTKKRYDITKEPQRWNNFVKYYQDQLNELSQQYQPDLIWFDGDWEHTFEDWKAPQTLTNLRKFNKDIIINSRLNQHGDYATPEQGVPVVAPDDEYWELCYTMNDSWGYQPFDTHYKTPNMIVRTLADVISMGGNLLIDIGPKADGTIVKEQLDVLENLGRWTKKYPEAVYGTRRGLDSKNYLGKSAFSKDGKKLFLYLDRNKEHLSLHGLQTEVLSLKMLNDNTAKLNFKTDKKGNLDIDITNANYDQDVSVIELSFKEKPKFVEPTLESNFDFNQIINSKNTKQGVYRLAEEVSKTKNIGLFQKYGFTEDGQDMNIKTQNSEIKKWLSKHAEAFYNTGDSLPSGHYDGLTTLSKDRQTLYLFVDGKPNGPIAIKGLKNQISRVRIVGEGSVINHQVFNKLYWSKIPGIVYIDIPEDRLDNNLTVIAVLLDKPVELFRENISVVDSNL</sequence>
<evidence type="ECO:0000256" key="5">
    <source>
        <dbReference type="ARBA" id="ARBA00022801"/>
    </source>
</evidence>
<dbReference type="Proteomes" id="UP000191112">
    <property type="component" value="Unassembled WGS sequence"/>
</dbReference>
<name>A0A1T5FQD1_9FLAO</name>
<accession>A0A1T5FQD1</accession>
<dbReference type="PRINTS" id="PR00741">
    <property type="entry name" value="GLHYDRLASE29"/>
</dbReference>
<proteinExistence type="inferred from homology"/>
<evidence type="ECO:0000313" key="10">
    <source>
        <dbReference type="EMBL" id="SKB98366.1"/>
    </source>
</evidence>
<keyword evidence="6" id="KW-0326">Glycosidase</keyword>
<feature type="signal peptide" evidence="8">
    <location>
        <begin position="1"/>
        <end position="22"/>
    </location>
</feature>
<gene>
    <name evidence="10" type="ORF">SAMN05660477_02220</name>
</gene>
<dbReference type="RefSeq" id="WP_079667433.1">
    <property type="nucleotide sequence ID" value="NZ_FUYZ01000007.1"/>
</dbReference>
<reference evidence="10 11" key="1">
    <citation type="submission" date="2017-02" db="EMBL/GenBank/DDBJ databases">
        <authorList>
            <person name="Peterson S.W."/>
        </authorList>
    </citation>
    <scope>NUCLEOTIDE SEQUENCE [LARGE SCALE GENOMIC DNA]</scope>
    <source>
        <strain evidence="10 11">DSM 22323</strain>
    </source>
</reference>
<evidence type="ECO:0000256" key="4">
    <source>
        <dbReference type="ARBA" id="ARBA00022729"/>
    </source>
</evidence>
<dbReference type="EC" id="3.2.1.51" evidence="3"/>
<comment type="function">
    <text evidence="1">Alpha-L-fucosidase is responsible for hydrolyzing the alpha-1,6-linked fucose joined to the reducing-end N-acetylglucosamine of the carbohydrate moieties of glycoproteins.</text>
</comment>
<keyword evidence="11" id="KW-1185">Reference proteome</keyword>
<evidence type="ECO:0000256" key="1">
    <source>
        <dbReference type="ARBA" id="ARBA00004071"/>
    </source>
</evidence>
<evidence type="ECO:0000313" key="11">
    <source>
        <dbReference type="Proteomes" id="UP000191112"/>
    </source>
</evidence>
<feature type="chain" id="PRO_5013001795" description="alpha-L-fucosidase" evidence="8">
    <location>
        <begin position="23"/>
        <end position="609"/>
    </location>
</feature>
<dbReference type="Gene3D" id="3.20.20.80">
    <property type="entry name" value="Glycosidases"/>
    <property type="match status" value="1"/>
</dbReference>